<dbReference type="SUPFAM" id="SSF54695">
    <property type="entry name" value="POZ domain"/>
    <property type="match status" value="1"/>
</dbReference>
<dbReference type="EMBL" id="VFLP01000018">
    <property type="protein sequence ID" value="TRX94996.1"/>
    <property type="molecule type" value="Genomic_DNA"/>
</dbReference>
<name>A0A553I459_9PEZI</name>
<dbReference type="InterPro" id="IPR011333">
    <property type="entry name" value="SKP1/BTB/POZ_sf"/>
</dbReference>
<evidence type="ECO:0000313" key="1">
    <source>
        <dbReference type="EMBL" id="TRX94996.1"/>
    </source>
</evidence>
<dbReference type="OrthoDB" id="5275938at2759"/>
<comment type="caution">
    <text evidence="1">The sequence shown here is derived from an EMBL/GenBank/DDBJ whole genome shotgun (WGS) entry which is preliminary data.</text>
</comment>
<keyword evidence="2" id="KW-1185">Reference proteome</keyword>
<dbReference type="Gene3D" id="3.30.710.10">
    <property type="entry name" value="Potassium Channel Kv1.1, Chain A"/>
    <property type="match status" value="1"/>
</dbReference>
<reference evidence="2" key="1">
    <citation type="submission" date="2019-06" db="EMBL/GenBank/DDBJ databases">
        <title>Draft genome sequence of the griseofulvin-producing fungus Xylaria cubensis strain G536.</title>
        <authorList>
            <person name="Mead M.E."/>
            <person name="Raja H.A."/>
            <person name="Steenwyk J.L."/>
            <person name="Knowles S.L."/>
            <person name="Oberlies N.H."/>
            <person name="Rokas A."/>
        </authorList>
    </citation>
    <scope>NUCLEOTIDE SEQUENCE [LARGE SCALE GENOMIC DNA]</scope>
    <source>
        <strain evidence="2">G536</strain>
    </source>
</reference>
<protein>
    <recommendedName>
        <fullName evidence="3">BTB domain-containing protein</fullName>
    </recommendedName>
</protein>
<organism evidence="1 2">
    <name type="scientific">Xylaria flabelliformis</name>
    <dbReference type="NCBI Taxonomy" id="2512241"/>
    <lineage>
        <taxon>Eukaryota</taxon>
        <taxon>Fungi</taxon>
        <taxon>Dikarya</taxon>
        <taxon>Ascomycota</taxon>
        <taxon>Pezizomycotina</taxon>
        <taxon>Sordariomycetes</taxon>
        <taxon>Xylariomycetidae</taxon>
        <taxon>Xylariales</taxon>
        <taxon>Xylariaceae</taxon>
        <taxon>Xylaria</taxon>
    </lineage>
</organism>
<dbReference type="Proteomes" id="UP000319160">
    <property type="component" value="Unassembled WGS sequence"/>
</dbReference>
<dbReference type="CDD" id="cd18186">
    <property type="entry name" value="BTB_POZ_ZBTB_KLHL-like"/>
    <property type="match status" value="1"/>
</dbReference>
<accession>A0A553I459</accession>
<sequence length="423" mass="48535">MPPFIGNMLQIASRRSSNSNRCSHGKIPPAVETLDAHGDMMLLVGRQKCTDVSCGNERQNKQPNAKLFRVNSTVVAGASPAFGLALYSPSAETTKEDGVKWTVRLPDDDPQAMRIIIHILYGYYPSTSLDEHIDLEQLLHLTVLADKYDLVHLFAKWAPRWVKDMEQYWVGKDFVRKSTEDLESLLWIFWVLGHEPLYTYMVLQIAFYCELDAAGKLTDPAEQLCFTNDDVPVPPCAFVEVGHVRIEVLKIIHKDIKETLEEHLHGSQRGNWRLRCRRMDGGDDWGWRHSVFESFVEMLEAEGIWPLPSAYTLTASPRSLVEMFRVHPNIPSFIHHHNGRFCDADGTFWKRIEKLLREVRFTLPDASAKHLHEQSLKSELGIYFKLSSTGSDHRSNKGHWNLIEILEFQDIIAERESARDGWT</sequence>
<dbReference type="AlphaFoldDB" id="A0A553I459"/>
<proteinExistence type="predicted"/>
<evidence type="ECO:0008006" key="3">
    <source>
        <dbReference type="Google" id="ProtNLM"/>
    </source>
</evidence>
<evidence type="ECO:0000313" key="2">
    <source>
        <dbReference type="Proteomes" id="UP000319160"/>
    </source>
</evidence>
<gene>
    <name evidence="1" type="ORF">FHL15_004081</name>
</gene>